<proteinExistence type="predicted"/>
<dbReference type="SUPFAM" id="SSF49599">
    <property type="entry name" value="TRAF domain-like"/>
    <property type="match status" value="2"/>
</dbReference>
<dbReference type="SMART" id="SM00225">
    <property type="entry name" value="BTB"/>
    <property type="match status" value="2"/>
</dbReference>
<name>A0ABY6KPY8_9ARAC</name>
<dbReference type="InterPro" id="IPR002083">
    <property type="entry name" value="MATH/TRAF_dom"/>
</dbReference>
<evidence type="ECO:0000313" key="4">
    <source>
        <dbReference type="Proteomes" id="UP001235939"/>
    </source>
</evidence>
<sequence>MDGETFKFIKTSFLWTIDNFSLHLEDVGERIESSTFSTPDKDDLKWKLELYPHGKRFECEGFLSLYLTLESDCSDIDIEFKFSILSSTRKKFNSMEIVSTFVNNSSWGYTKFFPKSSLFEKKATFLPNDQLTIFCEITVLNYPEDIVDLNNDPLFKVSECSWSQDMNLLLESHNFSDVTIHVGDRMFQAHKNILAARSSLFEAMFEHEMKDQNWINITDVEPTVMQELLRFMYTGSSRNVEGMAEKLLAGAANYGLERLKVLCEMSLASALSPNNAGDVLVLADRYQAKQLKAFTIRFINTHSLAVIESEGWKSNLSQKPHLITDILMTEFYKFSICCEIVSSETNKIETSKYWSHTKDKVSSFLFKWTINRYSLRKPNRQSCIQSPIFFRNNDKSLKWRLEAYVDGLDDESIGFLSLFLKLETSAKTEVISKFELALINENGDRTNNKKFIYKFTNSQKKGSNAFVKNDFLCDKKNGLLPEDNLTIVCDIKVIEETIVTGGKNVTIQFQEPKSRWSEDMRSLLESHKFSDVALKACGHKVLAHKNILAARSPVFAAMFEHDMKENRESLVEIEDMEPEVLEEMVRFIYTGQSPKLDSMADRLLPAADMYGLERLKAMCEVSLASTLTSENAMKVLVLADTHNALQIKTHTMSFIYENFDEILKTEDLCLETGTQPQLLTEIYLTFALKRVQYFLPVEEDSTKRSAT</sequence>
<dbReference type="PROSITE" id="PS50097">
    <property type="entry name" value="BTB"/>
    <property type="match status" value="2"/>
</dbReference>
<dbReference type="Gene3D" id="1.25.40.420">
    <property type="match status" value="2"/>
</dbReference>
<dbReference type="PANTHER" id="PTHR24413">
    <property type="entry name" value="SPECKLE-TYPE POZ PROTEIN"/>
    <property type="match status" value="1"/>
</dbReference>
<accession>A0ABY6KPY8</accession>
<feature type="domain" description="BTB" evidence="1">
    <location>
        <begin position="176"/>
        <end position="241"/>
    </location>
</feature>
<protein>
    <submittedName>
        <fullName evidence="3">SPOPL</fullName>
    </submittedName>
</protein>
<feature type="domain" description="BTB" evidence="1">
    <location>
        <begin position="530"/>
        <end position="592"/>
    </location>
</feature>
<dbReference type="SUPFAM" id="SSF54695">
    <property type="entry name" value="POZ domain"/>
    <property type="match status" value="2"/>
</dbReference>
<feature type="domain" description="MATH" evidence="2">
    <location>
        <begin position="10"/>
        <end position="137"/>
    </location>
</feature>
<dbReference type="Pfam" id="PF00651">
    <property type="entry name" value="BTB"/>
    <property type="match status" value="2"/>
</dbReference>
<dbReference type="InterPro" id="IPR000210">
    <property type="entry name" value="BTB/POZ_dom"/>
</dbReference>
<dbReference type="PROSITE" id="PS50144">
    <property type="entry name" value="MATH"/>
    <property type="match status" value="2"/>
</dbReference>
<dbReference type="Gene3D" id="2.60.210.10">
    <property type="entry name" value="Apoptosis, Tumor Necrosis Factor Receptor Associated Protein 2, Chain A"/>
    <property type="match status" value="2"/>
</dbReference>
<dbReference type="InterPro" id="IPR008974">
    <property type="entry name" value="TRAF-like"/>
</dbReference>
<feature type="domain" description="MATH" evidence="2">
    <location>
        <begin position="363"/>
        <end position="491"/>
    </location>
</feature>
<organism evidence="3 4">
    <name type="scientific">Cordylochernes scorpioides</name>
    <dbReference type="NCBI Taxonomy" id="51811"/>
    <lineage>
        <taxon>Eukaryota</taxon>
        <taxon>Metazoa</taxon>
        <taxon>Ecdysozoa</taxon>
        <taxon>Arthropoda</taxon>
        <taxon>Chelicerata</taxon>
        <taxon>Arachnida</taxon>
        <taxon>Pseudoscorpiones</taxon>
        <taxon>Cheliferoidea</taxon>
        <taxon>Chernetidae</taxon>
        <taxon>Cordylochernes</taxon>
    </lineage>
</organism>
<evidence type="ECO:0000259" key="2">
    <source>
        <dbReference type="PROSITE" id="PS50144"/>
    </source>
</evidence>
<dbReference type="SMART" id="SM00061">
    <property type="entry name" value="MATH"/>
    <property type="match status" value="2"/>
</dbReference>
<gene>
    <name evidence="3" type="ORF">LAZ67_7001151</name>
</gene>
<evidence type="ECO:0000313" key="3">
    <source>
        <dbReference type="EMBL" id="UYV69902.1"/>
    </source>
</evidence>
<dbReference type="InterPro" id="IPR011333">
    <property type="entry name" value="SKP1/BTB/POZ_sf"/>
</dbReference>
<dbReference type="EMBL" id="CP092869">
    <property type="protein sequence ID" value="UYV69902.1"/>
    <property type="molecule type" value="Genomic_DNA"/>
</dbReference>
<dbReference type="Pfam" id="PF22486">
    <property type="entry name" value="MATH_2"/>
    <property type="match status" value="2"/>
</dbReference>
<keyword evidence="4" id="KW-1185">Reference proteome</keyword>
<dbReference type="Gene3D" id="3.30.710.10">
    <property type="entry name" value="Potassium Channel Kv1.1, Chain A"/>
    <property type="match status" value="2"/>
</dbReference>
<evidence type="ECO:0000259" key="1">
    <source>
        <dbReference type="PROSITE" id="PS50097"/>
    </source>
</evidence>
<reference evidence="3 4" key="1">
    <citation type="submission" date="2022-01" db="EMBL/GenBank/DDBJ databases">
        <title>A chromosomal length assembly of Cordylochernes scorpioides.</title>
        <authorList>
            <person name="Zeh D."/>
            <person name="Zeh J."/>
        </authorList>
    </citation>
    <scope>NUCLEOTIDE SEQUENCE [LARGE SCALE GENOMIC DNA]</scope>
    <source>
        <strain evidence="3">IN4F17</strain>
        <tissue evidence="3">Whole Body</tissue>
    </source>
</reference>
<dbReference type="Proteomes" id="UP001235939">
    <property type="component" value="Chromosome 07"/>
</dbReference>